<dbReference type="RefSeq" id="WP_114102156.1">
    <property type="nucleotide sequence ID" value="NZ_JPWF01000005.1"/>
</dbReference>
<dbReference type="PIRSF" id="PIRSF033328">
    <property type="entry name" value="Phest_Mll4975"/>
    <property type="match status" value="1"/>
</dbReference>
<evidence type="ECO:0000313" key="1">
    <source>
        <dbReference type="EMBL" id="RCK37347.1"/>
    </source>
</evidence>
<evidence type="ECO:0008006" key="3">
    <source>
        <dbReference type="Google" id="ProtNLM"/>
    </source>
</evidence>
<protein>
    <recommendedName>
        <fullName evidence="3">Phosphonate metabolism protein</fullName>
    </recommendedName>
</protein>
<dbReference type="NCBIfam" id="TIGR03223">
    <property type="entry name" value="Phn_opern_protn"/>
    <property type="match status" value="1"/>
</dbReference>
<dbReference type="AlphaFoldDB" id="A0A367W7I8"/>
<organism evidence="1 2">
    <name type="scientific">Thalassospira profundimaris</name>
    <dbReference type="NCBI Taxonomy" id="502049"/>
    <lineage>
        <taxon>Bacteria</taxon>
        <taxon>Pseudomonadati</taxon>
        <taxon>Pseudomonadota</taxon>
        <taxon>Alphaproteobacteria</taxon>
        <taxon>Rhodospirillales</taxon>
        <taxon>Thalassospiraceae</taxon>
        <taxon>Thalassospira</taxon>
    </lineage>
</organism>
<reference evidence="1 2" key="1">
    <citation type="submission" date="2014-07" db="EMBL/GenBank/DDBJ databases">
        <title>Draft genome sequence of Thalassospira profundimaris 35.</title>
        <authorList>
            <person name="Lai Q."/>
            <person name="Shao Z."/>
        </authorList>
    </citation>
    <scope>NUCLEOTIDE SEQUENCE [LARGE SCALE GENOMIC DNA]</scope>
    <source>
        <strain evidence="1 2">35</strain>
    </source>
</reference>
<dbReference type="Pfam" id="PF06299">
    <property type="entry name" value="DUF1045"/>
    <property type="match status" value="1"/>
</dbReference>
<proteinExistence type="predicted"/>
<dbReference type="OrthoDB" id="4954742at2"/>
<gene>
    <name evidence="1" type="ORF">TH19_08710</name>
</gene>
<name>A0A367W7I8_9PROT</name>
<dbReference type="Gene3D" id="3.90.1140.10">
    <property type="entry name" value="Cyclic phosphodiesterase"/>
    <property type="match status" value="1"/>
</dbReference>
<sequence length="232" mass="25486">MSEYQRYALYYAPAPQSDLGMFGDAWLGRDATTGQDVARLIVEGLDGGEIITATTSPVRYGFHGTLKPPFALNDGQGQADLEAAIRDVAAHIKPFSCGPLTLKAIGRFLALVPTEPIEGLGALAALLVRDLDAFRKPEDEAAMNKRRAVGLTDRQEAYLVEWGYPYVMEEFRFHLTLTNKLEPGQAERFENALAPVVAPFCAEPFEVTDICLFGDPGDGKPFRFLQRFALKG</sequence>
<dbReference type="InterPro" id="IPR009389">
    <property type="entry name" value="DUF1045"/>
</dbReference>
<dbReference type="EMBL" id="JPWF01000005">
    <property type="protein sequence ID" value="RCK37347.1"/>
    <property type="molecule type" value="Genomic_DNA"/>
</dbReference>
<evidence type="ECO:0000313" key="2">
    <source>
        <dbReference type="Proteomes" id="UP000253226"/>
    </source>
</evidence>
<comment type="caution">
    <text evidence="1">The sequence shown here is derived from an EMBL/GenBank/DDBJ whole genome shotgun (WGS) entry which is preliminary data.</text>
</comment>
<dbReference type="Proteomes" id="UP000253226">
    <property type="component" value="Unassembled WGS sequence"/>
</dbReference>
<accession>A0A367W7I8</accession>